<dbReference type="Gramene" id="RZC68634">
    <property type="protein sequence ID" value="RZC68634"/>
    <property type="gene ID" value="C5167_031809"/>
</dbReference>
<accession>A0A4Y7K5K8</accession>
<keyword evidence="5" id="KW-1185">Reference proteome</keyword>
<dbReference type="Gene3D" id="3.90.730.10">
    <property type="entry name" value="Ribonuclease T2-like"/>
    <property type="match status" value="1"/>
</dbReference>
<dbReference type="InterPro" id="IPR036430">
    <property type="entry name" value="RNase_T2-like_sf"/>
</dbReference>
<dbReference type="AlphaFoldDB" id="A0A4Y7K5K8"/>
<organism evidence="4 5">
    <name type="scientific">Papaver somniferum</name>
    <name type="common">Opium poppy</name>
    <dbReference type="NCBI Taxonomy" id="3469"/>
    <lineage>
        <taxon>Eukaryota</taxon>
        <taxon>Viridiplantae</taxon>
        <taxon>Streptophyta</taxon>
        <taxon>Embryophyta</taxon>
        <taxon>Tracheophyta</taxon>
        <taxon>Spermatophyta</taxon>
        <taxon>Magnoliopsida</taxon>
        <taxon>Ranunculales</taxon>
        <taxon>Papaveraceae</taxon>
        <taxon>Papaveroideae</taxon>
        <taxon>Papaver</taxon>
    </lineage>
</organism>
<reference evidence="4 5" key="1">
    <citation type="journal article" date="2018" name="Science">
        <title>The opium poppy genome and morphinan production.</title>
        <authorList>
            <person name="Guo L."/>
            <person name="Winzer T."/>
            <person name="Yang X."/>
            <person name="Li Y."/>
            <person name="Ning Z."/>
            <person name="He Z."/>
            <person name="Teodor R."/>
            <person name="Lu Y."/>
            <person name="Bowser T.A."/>
            <person name="Graham I.A."/>
            <person name="Ye K."/>
        </authorList>
    </citation>
    <scope>NUCLEOTIDE SEQUENCE [LARGE SCALE GENOMIC DNA]</scope>
    <source>
        <strain evidence="5">cv. HN1</strain>
        <tissue evidence="4">Leaves</tissue>
    </source>
</reference>
<comment type="similarity">
    <text evidence="1 2">Belongs to the RNase T2 family.</text>
</comment>
<feature type="region of interest" description="Disordered" evidence="3">
    <location>
        <begin position="25"/>
        <end position="45"/>
    </location>
</feature>
<evidence type="ECO:0000256" key="1">
    <source>
        <dbReference type="ARBA" id="ARBA00007469"/>
    </source>
</evidence>
<dbReference type="InterPro" id="IPR001568">
    <property type="entry name" value="RNase_T2-like"/>
</dbReference>
<evidence type="ECO:0000313" key="5">
    <source>
        <dbReference type="Proteomes" id="UP000316621"/>
    </source>
</evidence>
<dbReference type="Pfam" id="PF00445">
    <property type="entry name" value="Ribonuclease_T2"/>
    <property type="match status" value="1"/>
</dbReference>
<name>A0A4Y7K5K8_PAPSO</name>
<evidence type="ECO:0000256" key="2">
    <source>
        <dbReference type="RuleBase" id="RU004328"/>
    </source>
</evidence>
<gene>
    <name evidence="4" type="ORF">C5167_031809</name>
</gene>
<dbReference type="SUPFAM" id="SSF55895">
    <property type="entry name" value="Ribonuclease Rh-like"/>
    <property type="match status" value="1"/>
</dbReference>
<protein>
    <submittedName>
        <fullName evidence="4">Uncharacterized protein</fullName>
    </submittedName>
</protein>
<dbReference type="STRING" id="3469.A0A4Y7K5K8"/>
<evidence type="ECO:0000313" key="4">
    <source>
        <dbReference type="EMBL" id="RZC68634.1"/>
    </source>
</evidence>
<dbReference type="GO" id="GO:0033897">
    <property type="term" value="F:ribonuclease T2 activity"/>
    <property type="evidence" value="ECO:0007669"/>
    <property type="project" value="InterPro"/>
</dbReference>
<dbReference type="EMBL" id="CM010721">
    <property type="protein sequence ID" value="RZC68634.1"/>
    <property type="molecule type" value="Genomic_DNA"/>
</dbReference>
<proteinExistence type="inferred from homology"/>
<sequence length="316" mass="36726">MEGVSVSAYKGLKGYWRRRGYQKLNGGSKQRCRGNSAEGLERRAPSSNRRRRFTWRIKITRPKLRFFRVNCRLNAREVFQRFRDAYVRLMVSFAKSRVFINGFGGGGSGSSVGYGLGKPHQYDEKTMVEIYRSMIAQGGRTMMNQVEGHRTCKESWVAPCVTEMECQEQCWSSHGKKAKAYCGFFPGPDAHRNGTPRIPNTTGLRGCPLSDANHYTSLSVANYYTLAIQWPFTVCEAVKERPPNLCGTYELPKRFTMHGIWLHVETFDKEKCDSENWDIEVLREDVDLCYRLRVHWLDPKNPDHEWLWDHEYQGRR</sequence>
<dbReference type="PANTHER" id="PTHR33702:SF5">
    <property type="entry name" value="OS01G0308600 PROTEIN"/>
    <property type="match status" value="1"/>
</dbReference>
<dbReference type="GO" id="GO:0003723">
    <property type="term" value="F:RNA binding"/>
    <property type="evidence" value="ECO:0007669"/>
    <property type="project" value="InterPro"/>
</dbReference>
<dbReference type="PANTHER" id="PTHR33702">
    <property type="entry name" value="BNAA09G40010D PROTEIN"/>
    <property type="match status" value="1"/>
</dbReference>
<dbReference type="Proteomes" id="UP000316621">
    <property type="component" value="Chromosome 7"/>
</dbReference>
<evidence type="ECO:0000256" key="3">
    <source>
        <dbReference type="SAM" id="MobiDB-lite"/>
    </source>
</evidence>